<reference evidence="2" key="2">
    <citation type="submission" date="2025-08" db="UniProtKB">
        <authorList>
            <consortium name="Ensembl"/>
        </authorList>
    </citation>
    <scope>IDENTIFICATION</scope>
    <source>
        <strain evidence="2">Thoroughbred</strain>
    </source>
</reference>
<gene>
    <name evidence="2 4" type="primary">PAIP2B</name>
</gene>
<reference evidence="2 3" key="1">
    <citation type="journal article" date="2009" name="Science">
        <title>Genome sequence, comparative analysis, and population genetics of the domestic horse.</title>
        <authorList>
            <consortium name="Broad Institute Genome Sequencing Platform"/>
            <consortium name="Broad Institute Whole Genome Assembly Team"/>
            <person name="Wade C.M."/>
            <person name="Giulotto E."/>
            <person name="Sigurdsson S."/>
            <person name="Zoli M."/>
            <person name="Gnerre S."/>
            <person name="Imsland F."/>
            <person name="Lear T.L."/>
            <person name="Adelson D.L."/>
            <person name="Bailey E."/>
            <person name="Bellone R.R."/>
            <person name="Bloecker H."/>
            <person name="Distl O."/>
            <person name="Edgar R.C."/>
            <person name="Garber M."/>
            <person name="Leeb T."/>
            <person name="Mauceli E."/>
            <person name="MacLeod J.N."/>
            <person name="Penedo M.C.T."/>
            <person name="Raison J.M."/>
            <person name="Sharpe T."/>
            <person name="Vogel J."/>
            <person name="Andersson L."/>
            <person name="Antczak D.F."/>
            <person name="Biagi T."/>
            <person name="Binns M.M."/>
            <person name="Chowdhary B.P."/>
            <person name="Coleman S.J."/>
            <person name="Della Valle G."/>
            <person name="Fryc S."/>
            <person name="Guerin G."/>
            <person name="Hasegawa T."/>
            <person name="Hill E.W."/>
            <person name="Jurka J."/>
            <person name="Kiialainen A."/>
            <person name="Lindgren G."/>
            <person name="Liu J."/>
            <person name="Magnani E."/>
            <person name="Mickelson J.R."/>
            <person name="Murray J."/>
            <person name="Nergadze S.G."/>
            <person name="Onofrio R."/>
            <person name="Pedroni S."/>
            <person name="Piras M.F."/>
            <person name="Raudsepp T."/>
            <person name="Rocchi M."/>
            <person name="Roeed K.H."/>
            <person name="Ryder O.A."/>
            <person name="Searle S."/>
            <person name="Skow L."/>
            <person name="Swinburne J.E."/>
            <person name="Syvaenen A.C."/>
            <person name="Tozaki T."/>
            <person name="Valberg S.J."/>
            <person name="Vaudin M."/>
            <person name="White J.R."/>
            <person name="Zody M.C."/>
            <person name="Lander E.S."/>
            <person name="Lindblad-Toh K."/>
        </authorList>
    </citation>
    <scope>NUCLEOTIDE SEQUENCE [LARGE SCALE GENOMIC DNA]</scope>
    <source>
        <strain evidence="2 3">Thoroughbred</strain>
    </source>
</reference>
<dbReference type="ExpressionAtlas" id="A0A3Q2KPU2">
    <property type="expression patterns" value="baseline"/>
</dbReference>
<dbReference type="PANTHER" id="PTHR13154">
    <property type="entry name" value="POLYADENYLATE-BINDING PROTEIN-INTERACTING PROTEIN 2"/>
    <property type="match status" value="1"/>
</dbReference>
<dbReference type="VGNC" id="VGNC:51378">
    <property type="gene designation" value="PAIP2B"/>
</dbReference>
<accession>A0A3Q2KPU2</accession>
<dbReference type="Bgee" id="ENSECAG00000012841">
    <property type="expression patterns" value="Expressed in retina and 23 other cell types or tissues"/>
</dbReference>
<dbReference type="PANTHER" id="PTHR13154:SF5">
    <property type="entry name" value="POLYADENYLATE-BINDING PROTEIN-INTERACTING PROTEIN 2B"/>
    <property type="match status" value="1"/>
</dbReference>
<name>A0A3Q2KPU2_HORSE</name>
<protein>
    <submittedName>
        <fullName evidence="2">Poly(A) binding protein interacting protein 2B</fullName>
    </submittedName>
</protein>
<dbReference type="GO" id="GO:0000900">
    <property type="term" value="F:mRNA regulatory element binding translation repressor activity"/>
    <property type="evidence" value="ECO:0007669"/>
    <property type="project" value="InterPro"/>
</dbReference>
<evidence type="ECO:0000313" key="4">
    <source>
        <dbReference type="VGNC" id="VGNC:51378"/>
    </source>
</evidence>
<sequence>MMNGSSVANTSPSVKSKEDQGLDGHDEKENPFAEYMWMENEEDFNRQVEEELQEQDFLDRCFQEMLDEEDQDWFIPSRDLPQAMGQLQQQLNGLSVGDGHDSEDILGSEHLENYLSSLLSCTARGTSGSSRRYKPEYTAQLPRPLGFPAMTWDYQWPVSPCLPALNRNTDLTYWFSVALLVVGESCKSEGEDCGGDCHLNHSVTVGLLLSLCLQLPSNSSFTR</sequence>
<dbReference type="Proteomes" id="UP000002281">
    <property type="component" value="Chromosome 15"/>
</dbReference>
<evidence type="ECO:0000256" key="1">
    <source>
        <dbReference type="SAM" id="MobiDB-lite"/>
    </source>
</evidence>
<dbReference type="AlphaFoldDB" id="A0A3Q2KPU2"/>
<evidence type="ECO:0000313" key="3">
    <source>
        <dbReference type="Proteomes" id="UP000002281"/>
    </source>
</evidence>
<feature type="compositionally biased region" description="Polar residues" evidence="1">
    <location>
        <begin position="1"/>
        <end position="14"/>
    </location>
</feature>
<organism evidence="2 3">
    <name type="scientific">Equus caballus</name>
    <name type="common">Horse</name>
    <dbReference type="NCBI Taxonomy" id="9796"/>
    <lineage>
        <taxon>Eukaryota</taxon>
        <taxon>Metazoa</taxon>
        <taxon>Chordata</taxon>
        <taxon>Craniata</taxon>
        <taxon>Vertebrata</taxon>
        <taxon>Euteleostomi</taxon>
        <taxon>Mammalia</taxon>
        <taxon>Eutheria</taxon>
        <taxon>Laurasiatheria</taxon>
        <taxon>Perissodactyla</taxon>
        <taxon>Equidae</taxon>
        <taxon>Equus</taxon>
    </lineage>
</organism>
<dbReference type="Ensembl" id="ENSECAT00000042758.2">
    <property type="protein sequence ID" value="ENSECAP00000025310.2"/>
    <property type="gene ID" value="ENSECAG00000012841.3"/>
</dbReference>
<dbReference type="GeneTree" id="ENSGT00390000017284"/>
<feature type="region of interest" description="Disordered" evidence="1">
    <location>
        <begin position="1"/>
        <end position="31"/>
    </location>
</feature>
<proteinExistence type="predicted"/>
<evidence type="ECO:0000313" key="2">
    <source>
        <dbReference type="Ensembl" id="ENSECAP00000025310.2"/>
    </source>
</evidence>
<feature type="compositionally biased region" description="Basic and acidic residues" evidence="1">
    <location>
        <begin position="15"/>
        <end position="31"/>
    </location>
</feature>
<keyword evidence="3" id="KW-1185">Reference proteome</keyword>
<dbReference type="GO" id="GO:0045947">
    <property type="term" value="P:negative regulation of translational initiation"/>
    <property type="evidence" value="ECO:0007669"/>
    <property type="project" value="InterPro"/>
</dbReference>
<dbReference type="InterPro" id="IPR040396">
    <property type="entry name" value="PAIP2-like"/>
</dbReference>
<reference evidence="2" key="3">
    <citation type="submission" date="2025-09" db="UniProtKB">
        <authorList>
            <consortium name="Ensembl"/>
        </authorList>
    </citation>
    <scope>IDENTIFICATION</scope>
    <source>
        <strain evidence="2">Thoroughbred</strain>
    </source>
</reference>